<dbReference type="Proteomes" id="UP000219994">
    <property type="component" value="Unassembled WGS sequence"/>
</dbReference>
<dbReference type="Pfam" id="PF23189">
    <property type="entry name" value="UPF0261_C"/>
    <property type="match status" value="1"/>
</dbReference>
<dbReference type="Pfam" id="PF06792">
    <property type="entry name" value="UPF0261"/>
    <property type="match status" value="1"/>
</dbReference>
<proteinExistence type="predicted"/>
<evidence type="ECO:0000313" key="3">
    <source>
        <dbReference type="EMBL" id="PDQ34914.1"/>
    </source>
</evidence>
<evidence type="ECO:0000313" key="4">
    <source>
        <dbReference type="Proteomes" id="UP000219994"/>
    </source>
</evidence>
<comment type="caution">
    <text evidence="3">The sequence shown here is derived from an EMBL/GenBank/DDBJ whole genome shotgun (WGS) entry which is preliminary data.</text>
</comment>
<feature type="domain" description="UPF0261" evidence="1">
    <location>
        <begin position="5"/>
        <end position="176"/>
    </location>
</feature>
<feature type="domain" description="UPF0261" evidence="2">
    <location>
        <begin position="188"/>
        <end position="401"/>
    </location>
</feature>
<name>A0A2A6FPV7_9MICO</name>
<dbReference type="CDD" id="cd15488">
    <property type="entry name" value="Tm-1-like"/>
    <property type="match status" value="1"/>
</dbReference>
<dbReference type="Gene3D" id="3.40.50.12030">
    <property type="entry name" value="Uncharacterised protein family UPF0261, NC domain"/>
    <property type="match status" value="1"/>
</dbReference>
<dbReference type="PANTHER" id="PTHR31862:SF1">
    <property type="entry name" value="UPF0261 DOMAIN PROTEIN (AFU_ORTHOLOGUE AFUA_1G10120)"/>
    <property type="match status" value="1"/>
</dbReference>
<dbReference type="InterPro" id="IPR051353">
    <property type="entry name" value="Tobamovirus_resist_UPF0261"/>
</dbReference>
<dbReference type="PIRSF" id="PIRSF033271">
    <property type="entry name" value="UCP033271"/>
    <property type="match status" value="1"/>
</dbReference>
<dbReference type="EMBL" id="NAEP01000044">
    <property type="protein sequence ID" value="PDQ34914.1"/>
    <property type="molecule type" value="Genomic_DNA"/>
</dbReference>
<dbReference type="PANTHER" id="PTHR31862">
    <property type="entry name" value="UPF0261 DOMAIN PROTEIN (AFU_ORTHOLOGUE AFUA_1G10120)"/>
    <property type="match status" value="1"/>
</dbReference>
<evidence type="ECO:0000259" key="2">
    <source>
        <dbReference type="Pfam" id="PF23189"/>
    </source>
</evidence>
<organism evidence="3 4">
    <name type="scientific">Candidatus Lumbricidiphila eiseniae</name>
    <dbReference type="NCBI Taxonomy" id="1969409"/>
    <lineage>
        <taxon>Bacteria</taxon>
        <taxon>Bacillati</taxon>
        <taxon>Actinomycetota</taxon>
        <taxon>Actinomycetes</taxon>
        <taxon>Micrococcales</taxon>
        <taxon>Microbacteriaceae</taxon>
        <taxon>Candidatus Lumbricidiphila</taxon>
    </lineage>
</organism>
<dbReference type="Gene3D" id="3.40.50.12020">
    <property type="entry name" value="Uncharacterised protein family UPF0261, NN domain"/>
    <property type="match status" value="1"/>
</dbReference>
<dbReference type="AlphaFoldDB" id="A0A2A6FPV7"/>
<dbReference type="InterPro" id="IPR056778">
    <property type="entry name" value="UPF0261_C"/>
</dbReference>
<gene>
    <name evidence="3" type="ORF">B5766_09145</name>
</gene>
<dbReference type="NCBIfam" id="NF002674">
    <property type="entry name" value="PRK02399.1-2"/>
    <property type="match status" value="1"/>
</dbReference>
<sequence>MTQPAVALVGALDTKGEEYSYLRDRLRGHNIASVLIDIGVLGVPTIQTDVTRESVAEAAGLTLADLIKAADRDHAMQGMARGARAVVSNLLAQGSVSGLFVMGGSNAGYAMSVLTSALPFGFPKMLVSTIVSGDTRPYVSGSDLAMMYPVEDIAGINSISRSIIDRAAAAIAGMVLQPPITVDAPSTAIGLSMFGVTTACVTTVATHIRERGWEPHVFHATGTGGLSLESIIAGGHLSAVVDVTTTELADELVGGVCTAGQNRLTAAARDGVPQVVSPGALDMVNFGSRDTVPERYRHRTLFAHNPAVTLMRTSPDENAELGAIMARKLNTATAPVEIHIPARGFSQISVVGGIFHDPAADHSFIEAVQRDIRADIPVYVHELSINDPEFASIVFSALQRVLTLGEGTQ</sequence>
<dbReference type="InterPro" id="IPR008322">
    <property type="entry name" value="UPF0261"/>
</dbReference>
<accession>A0A2A6FPV7</accession>
<dbReference type="InterPro" id="IPR044122">
    <property type="entry name" value="UPF0261_N"/>
</dbReference>
<protein>
    <submittedName>
        <fullName evidence="3">Uncharacterized protein</fullName>
    </submittedName>
</protein>
<reference evidence="4" key="1">
    <citation type="submission" date="2017-03" db="EMBL/GenBank/DDBJ databases">
        <authorList>
            <person name="Lund M.B."/>
        </authorList>
    </citation>
    <scope>NUCLEOTIDE SEQUENCE [LARGE SCALE GENOMIC DNA]</scope>
</reference>
<evidence type="ECO:0000259" key="1">
    <source>
        <dbReference type="Pfam" id="PF06792"/>
    </source>
</evidence>